<evidence type="ECO:0000313" key="2">
    <source>
        <dbReference type="Proteomes" id="UP001195483"/>
    </source>
</evidence>
<proteinExistence type="predicted"/>
<protein>
    <submittedName>
        <fullName evidence="1">Uncharacterized protein</fullName>
    </submittedName>
</protein>
<evidence type="ECO:0000313" key="1">
    <source>
        <dbReference type="EMBL" id="KAK3606694.1"/>
    </source>
</evidence>
<comment type="caution">
    <text evidence="1">The sequence shown here is derived from an EMBL/GenBank/DDBJ whole genome shotgun (WGS) entry which is preliminary data.</text>
</comment>
<organism evidence="1 2">
    <name type="scientific">Potamilus streckersoni</name>
    <dbReference type="NCBI Taxonomy" id="2493646"/>
    <lineage>
        <taxon>Eukaryota</taxon>
        <taxon>Metazoa</taxon>
        <taxon>Spiralia</taxon>
        <taxon>Lophotrochozoa</taxon>
        <taxon>Mollusca</taxon>
        <taxon>Bivalvia</taxon>
        <taxon>Autobranchia</taxon>
        <taxon>Heteroconchia</taxon>
        <taxon>Palaeoheterodonta</taxon>
        <taxon>Unionida</taxon>
        <taxon>Unionoidea</taxon>
        <taxon>Unionidae</taxon>
        <taxon>Ambleminae</taxon>
        <taxon>Lampsilini</taxon>
        <taxon>Potamilus</taxon>
    </lineage>
</organism>
<name>A0AAE0TBB5_9BIVA</name>
<keyword evidence="2" id="KW-1185">Reference proteome</keyword>
<dbReference type="Proteomes" id="UP001195483">
    <property type="component" value="Unassembled WGS sequence"/>
</dbReference>
<reference evidence="1" key="2">
    <citation type="journal article" date="2021" name="Genome Biol. Evol.">
        <title>Developing a high-quality reference genome for a parasitic bivalve with doubly uniparental inheritance (Bivalvia: Unionida).</title>
        <authorList>
            <person name="Smith C.H."/>
        </authorList>
    </citation>
    <scope>NUCLEOTIDE SEQUENCE</scope>
    <source>
        <strain evidence="1">CHS0354</strain>
        <tissue evidence="1">Mantle</tissue>
    </source>
</reference>
<gene>
    <name evidence="1" type="ORF">CHS0354_004671</name>
</gene>
<dbReference type="AlphaFoldDB" id="A0AAE0TBB5"/>
<dbReference type="EMBL" id="JAEAOA010000336">
    <property type="protein sequence ID" value="KAK3606694.1"/>
    <property type="molecule type" value="Genomic_DNA"/>
</dbReference>
<reference evidence="1" key="1">
    <citation type="journal article" date="2021" name="Genome Biol. Evol.">
        <title>A High-Quality Reference Genome for a Parasitic Bivalve with Doubly Uniparental Inheritance (Bivalvia: Unionida).</title>
        <authorList>
            <person name="Smith C.H."/>
        </authorList>
    </citation>
    <scope>NUCLEOTIDE SEQUENCE</scope>
    <source>
        <strain evidence="1">CHS0354</strain>
    </source>
</reference>
<accession>A0AAE0TBB5</accession>
<sequence>MFQLMQVRNMRNGSCWKNSQKLIVNGEVIPDLSIKDGCKGEKTAIAEWPSVYITDIAAFLNRSTPKGMVHRLMKEFKEVESATDEKEILTKKRSFVPLSKNQYQDVQDSGLVRSQMHSLLRNEVPNCFFSLLMEKTRHKTEYDLSWFWSKFNVPELMITSAASEENNMLVADMQSQHKTARVIPLKAVDLNELVLKSAKATGSKPVGQCRSRHLRKPIYLCGVCTLECVNE</sequence>
<reference evidence="1" key="3">
    <citation type="submission" date="2023-05" db="EMBL/GenBank/DDBJ databases">
        <authorList>
            <person name="Smith C.H."/>
        </authorList>
    </citation>
    <scope>NUCLEOTIDE SEQUENCE</scope>
    <source>
        <strain evidence="1">CHS0354</strain>
        <tissue evidence="1">Mantle</tissue>
    </source>
</reference>